<name>D4MLQ0_9FIRM</name>
<dbReference type="PANTHER" id="PTHR40396">
    <property type="entry name" value="ATPASE-LIKE PROTEIN"/>
    <property type="match status" value="1"/>
</dbReference>
<dbReference type="BioCyc" id="ESIR717961:G136L-1460-MONOMER"/>
<dbReference type="EMBL" id="FP929059">
    <property type="protein sequence ID" value="CBL34683.1"/>
    <property type="molecule type" value="Genomic_DNA"/>
</dbReference>
<sequence length="404" mass="46730">MLCQFTFKNFKSYKNETVFDMQAVSSQGFTDSLLQSGDDRKTYLPVSVIYGPNAGGKSNVLDALNCVNALVMKPILIFKNKVIKKAKVEWTPFLFDDTSRNEPTEFELYFRPNNNYEYRYALKISNEIIVEEYLYRRKIGTRSRIATIFERDSNGIKLGGSINKASINTEVNDQMPYLSFLYINYKLDPVILAVKWFEKCIMRNYANPDAEKHLIIGKGDSFKIKLIGLMNNVGINISNFEFIEKSPDDNSVDIIFEHTVNKKKYQLNINQESDGTQKLFNVLPLVIIALSEGRLLVFDELDAKLHPKLLKFIIMLFKNPEINTHNAQLLFTSHDISTMKSSVFRTDEIWFACKLDDESSDLYSLYEMRDESGNHIQPSAAFDKQYLEGRYGADPYFQNMMEWK</sequence>
<dbReference type="PATRIC" id="fig|717961.3.peg.1849"/>
<proteinExistence type="predicted"/>
<dbReference type="HOGENOM" id="CLU_046693_2_0_9"/>
<dbReference type="AlphaFoldDB" id="D4MLQ0"/>
<dbReference type="Proteomes" id="UP000007050">
    <property type="component" value="Chromosome"/>
</dbReference>
<feature type="domain" description="ATPase AAA-type core" evidence="1">
    <location>
        <begin position="47"/>
        <end position="338"/>
    </location>
</feature>
<protein>
    <recommendedName>
        <fullName evidence="1">ATPase AAA-type core domain-containing protein</fullName>
    </recommendedName>
</protein>
<dbReference type="InterPro" id="IPR003959">
    <property type="entry name" value="ATPase_AAA_core"/>
</dbReference>
<evidence type="ECO:0000259" key="1">
    <source>
        <dbReference type="Pfam" id="PF13304"/>
    </source>
</evidence>
<gene>
    <name evidence="2" type="ORF">ES1_17550</name>
</gene>
<organism evidence="2 3">
    <name type="scientific">[Eubacterium] siraeum V10Sc8a</name>
    <dbReference type="NCBI Taxonomy" id="717961"/>
    <lineage>
        <taxon>Bacteria</taxon>
        <taxon>Bacillati</taxon>
        <taxon>Bacillota</taxon>
        <taxon>Clostridia</taxon>
        <taxon>Eubacteriales</taxon>
        <taxon>Oscillospiraceae</taxon>
        <taxon>Oscillospiraceae incertae sedis</taxon>
    </lineage>
</organism>
<dbReference type="Pfam" id="PF13304">
    <property type="entry name" value="AAA_21"/>
    <property type="match status" value="1"/>
</dbReference>
<dbReference type="InterPro" id="IPR027417">
    <property type="entry name" value="P-loop_NTPase"/>
</dbReference>
<evidence type="ECO:0000313" key="3">
    <source>
        <dbReference type="Proteomes" id="UP000007050"/>
    </source>
</evidence>
<accession>D4MLQ0</accession>
<reference evidence="2 3" key="2">
    <citation type="submission" date="2010-03" db="EMBL/GenBank/DDBJ databases">
        <authorList>
            <person name="Pajon A."/>
        </authorList>
    </citation>
    <scope>NUCLEOTIDE SEQUENCE [LARGE SCALE GENOMIC DNA]</scope>
    <source>
        <strain evidence="2 3">V10Sc8a</strain>
    </source>
</reference>
<reference evidence="2 3" key="1">
    <citation type="submission" date="2010-03" db="EMBL/GenBank/DDBJ databases">
        <title>The genome sequence of Eubacterium siraeum V10Sc8a.</title>
        <authorList>
            <consortium name="metaHIT consortium -- http://www.metahit.eu/"/>
            <person name="Pajon A."/>
            <person name="Turner K."/>
            <person name="Parkhill J."/>
            <person name="Duncan S."/>
            <person name="Flint H."/>
        </authorList>
    </citation>
    <scope>NUCLEOTIDE SEQUENCE [LARGE SCALE GENOMIC DNA]</scope>
    <source>
        <strain evidence="2 3">V10Sc8a</strain>
    </source>
</reference>
<dbReference type="GO" id="GO:0016887">
    <property type="term" value="F:ATP hydrolysis activity"/>
    <property type="evidence" value="ECO:0007669"/>
    <property type="project" value="InterPro"/>
</dbReference>
<dbReference type="SUPFAM" id="SSF52540">
    <property type="entry name" value="P-loop containing nucleoside triphosphate hydrolases"/>
    <property type="match status" value="1"/>
</dbReference>
<dbReference type="PANTHER" id="PTHR40396:SF1">
    <property type="entry name" value="ATPASE AAA-TYPE CORE DOMAIN-CONTAINING PROTEIN"/>
    <property type="match status" value="1"/>
</dbReference>
<evidence type="ECO:0000313" key="2">
    <source>
        <dbReference type="EMBL" id="CBL34683.1"/>
    </source>
</evidence>
<dbReference type="KEGG" id="esr:ES1_17550"/>
<dbReference type="GO" id="GO:0005524">
    <property type="term" value="F:ATP binding"/>
    <property type="evidence" value="ECO:0007669"/>
    <property type="project" value="InterPro"/>
</dbReference>
<dbReference type="Gene3D" id="3.40.50.300">
    <property type="entry name" value="P-loop containing nucleotide triphosphate hydrolases"/>
    <property type="match status" value="1"/>
</dbReference>